<dbReference type="Pfam" id="PF02699">
    <property type="entry name" value="YajC"/>
    <property type="match status" value="1"/>
</dbReference>
<dbReference type="PANTHER" id="PTHR33909:SF1">
    <property type="entry name" value="SEC TRANSLOCON ACCESSORY COMPLEX SUBUNIT YAJC"/>
    <property type="match status" value="1"/>
</dbReference>
<keyword evidence="12 13" id="KW-0472">Membrane</keyword>
<accession>A0A4D7CBF9</accession>
<comment type="similarity">
    <text evidence="3">Belongs to the YajC family.</text>
</comment>
<dbReference type="Proteomes" id="UP000298714">
    <property type="component" value="Chromosome"/>
</dbReference>
<keyword evidence="8 13" id="KW-0812">Transmembrane</keyword>
<evidence type="ECO:0000256" key="3">
    <source>
        <dbReference type="ARBA" id="ARBA00006742"/>
    </source>
</evidence>
<dbReference type="EMBL" id="CP039704">
    <property type="protein sequence ID" value="QCI79526.1"/>
    <property type="molecule type" value="Genomic_DNA"/>
</dbReference>
<evidence type="ECO:0000256" key="11">
    <source>
        <dbReference type="ARBA" id="ARBA00023010"/>
    </source>
</evidence>
<evidence type="ECO:0000256" key="13">
    <source>
        <dbReference type="SAM" id="Phobius"/>
    </source>
</evidence>
<evidence type="ECO:0000256" key="1">
    <source>
        <dbReference type="ARBA" id="ARBA00002061"/>
    </source>
</evidence>
<dbReference type="InterPro" id="IPR003849">
    <property type="entry name" value="Preprotein_translocase_YajC"/>
</dbReference>
<dbReference type="GO" id="GO:0015031">
    <property type="term" value="P:protein transport"/>
    <property type="evidence" value="ECO:0007669"/>
    <property type="project" value="UniProtKB-KW"/>
</dbReference>
<evidence type="ECO:0000256" key="12">
    <source>
        <dbReference type="ARBA" id="ARBA00023136"/>
    </source>
</evidence>
<evidence type="ECO:0000256" key="6">
    <source>
        <dbReference type="ARBA" id="ARBA00022448"/>
    </source>
</evidence>
<evidence type="ECO:0000313" key="14">
    <source>
        <dbReference type="EMBL" id="QCI79526.1"/>
    </source>
</evidence>
<evidence type="ECO:0000256" key="4">
    <source>
        <dbReference type="ARBA" id="ARBA00011718"/>
    </source>
</evidence>
<keyword evidence="15" id="KW-1185">Reference proteome</keyword>
<keyword evidence="10 13" id="KW-1133">Transmembrane helix</keyword>
<keyword evidence="6" id="KW-0813">Transport</keyword>
<evidence type="ECO:0000256" key="7">
    <source>
        <dbReference type="ARBA" id="ARBA00022475"/>
    </source>
</evidence>
<keyword evidence="7" id="KW-1003">Cell membrane</keyword>
<evidence type="ECO:0000256" key="2">
    <source>
        <dbReference type="ARBA" id="ARBA00004162"/>
    </source>
</evidence>
<comment type="subcellular location">
    <subcellularLocation>
        <location evidence="2">Cell membrane</location>
        <topology evidence="2">Single-pass membrane protein</topology>
    </subcellularLocation>
</comment>
<dbReference type="NCBIfam" id="TIGR00739">
    <property type="entry name" value="yajC"/>
    <property type="match status" value="1"/>
</dbReference>
<protein>
    <recommendedName>
        <fullName evidence="5">Sec translocon accessory complex subunit YajC</fullName>
    </recommendedName>
</protein>
<feature type="transmembrane region" description="Helical" evidence="13">
    <location>
        <begin position="6"/>
        <end position="22"/>
    </location>
</feature>
<gene>
    <name evidence="14" type="primary">yajC</name>
    <name evidence="14" type="ORF">E6W36_08160</name>
</gene>
<comment type="function">
    <text evidence="1">The SecYEG-SecDF-YajC-YidC holo-translocon (HTL) protein secretase/insertase is a supercomplex required for protein secretion, insertion of proteins into membranes, and assembly of membrane protein complexes. While the SecYEG complex is essential for assembly of a number of proteins and complexes, the SecDF-YajC-YidC subcomplex facilitates these functions.</text>
</comment>
<keyword evidence="11" id="KW-0811">Translocation</keyword>
<comment type="subunit">
    <text evidence="4">Part of the SecDF-YidC-YajC translocase complex. The SecDF-YidC-YajC translocase forms a supercomplex with SecYEG, called the holo-translocon (HTL).</text>
</comment>
<reference evidence="15" key="1">
    <citation type="submission" date="2019-04" db="EMBL/GenBank/DDBJ databases">
        <title>Complete genome sequence of Sphingomonas sp. W1-2-3.</title>
        <authorList>
            <person name="Im W.T."/>
        </authorList>
    </citation>
    <scope>NUCLEOTIDE SEQUENCE [LARGE SCALE GENOMIC DNA]</scope>
    <source>
        <strain evidence="15">W1-2-3</strain>
    </source>
</reference>
<proteinExistence type="inferred from homology"/>
<evidence type="ECO:0000313" key="15">
    <source>
        <dbReference type="Proteomes" id="UP000298714"/>
    </source>
</evidence>
<evidence type="ECO:0000256" key="5">
    <source>
        <dbReference type="ARBA" id="ARBA00014962"/>
    </source>
</evidence>
<dbReference type="SMART" id="SM01323">
    <property type="entry name" value="YajC"/>
    <property type="match status" value="1"/>
</dbReference>
<evidence type="ECO:0000256" key="10">
    <source>
        <dbReference type="ARBA" id="ARBA00022989"/>
    </source>
</evidence>
<dbReference type="GO" id="GO:0005886">
    <property type="term" value="C:plasma membrane"/>
    <property type="evidence" value="ECO:0007669"/>
    <property type="project" value="UniProtKB-SubCell"/>
</dbReference>
<organism evidence="14 15">
    <name type="scientific">Hankyongella ginsenosidimutans</name>
    <dbReference type="NCBI Taxonomy" id="1763828"/>
    <lineage>
        <taxon>Bacteria</taxon>
        <taxon>Pseudomonadati</taxon>
        <taxon>Pseudomonadota</taxon>
        <taxon>Alphaproteobacteria</taxon>
        <taxon>Sphingomonadales</taxon>
        <taxon>Sphingomonadaceae</taxon>
        <taxon>Hankyongella</taxon>
    </lineage>
</organism>
<evidence type="ECO:0000256" key="9">
    <source>
        <dbReference type="ARBA" id="ARBA00022927"/>
    </source>
</evidence>
<name>A0A4D7CBF9_9SPHN</name>
<dbReference type="PRINTS" id="PR01853">
    <property type="entry name" value="YAJCTRNLCASE"/>
</dbReference>
<dbReference type="PANTHER" id="PTHR33909">
    <property type="entry name" value="SEC TRANSLOCON ACCESSORY COMPLEX SUBUNIT YAJC"/>
    <property type="match status" value="1"/>
</dbReference>
<dbReference type="AlphaFoldDB" id="A0A4D7CBF9"/>
<keyword evidence="9" id="KW-0653">Protein transport</keyword>
<dbReference type="KEGG" id="hgn:E6W36_08160"/>
<sequence>MFQIVPFIAIFAIFYFLLIRPQQKRMKAHREMISSVKRGDTVVTAGGLIGKVTRVQDDEVQVELAENVRVRAVKSTLADIRTKSDTPANDTDKK</sequence>
<evidence type="ECO:0000256" key="8">
    <source>
        <dbReference type="ARBA" id="ARBA00022692"/>
    </source>
</evidence>